<accession>A0A7W8QI87</accession>
<proteinExistence type="predicted"/>
<reference evidence="2 3" key="1">
    <citation type="submission" date="2020-08" db="EMBL/GenBank/DDBJ databases">
        <title>Sequencing the genomes of 1000 actinobacteria strains.</title>
        <authorList>
            <person name="Klenk H.-P."/>
        </authorList>
    </citation>
    <scope>NUCLEOTIDE SEQUENCE [LARGE SCALE GENOMIC DNA]</scope>
    <source>
        <strain evidence="2 3">DSM 44551</strain>
    </source>
</reference>
<keyword evidence="1" id="KW-1133">Transmembrane helix</keyword>
<keyword evidence="1" id="KW-0812">Transmembrane</keyword>
<organism evidence="2 3">
    <name type="scientific">Nocardiopsis composta</name>
    <dbReference type="NCBI Taxonomy" id="157465"/>
    <lineage>
        <taxon>Bacteria</taxon>
        <taxon>Bacillati</taxon>
        <taxon>Actinomycetota</taxon>
        <taxon>Actinomycetes</taxon>
        <taxon>Streptosporangiales</taxon>
        <taxon>Nocardiopsidaceae</taxon>
        <taxon>Nocardiopsis</taxon>
    </lineage>
</organism>
<name>A0A7W8QI87_9ACTN</name>
<dbReference type="Gene3D" id="3.40.710.10">
    <property type="entry name" value="DD-peptidase/beta-lactamase superfamily"/>
    <property type="match status" value="1"/>
</dbReference>
<protein>
    <recommendedName>
        <fullName evidence="4">Beta-lactamase-related domain-containing protein</fullName>
    </recommendedName>
</protein>
<evidence type="ECO:0000256" key="1">
    <source>
        <dbReference type="SAM" id="Phobius"/>
    </source>
</evidence>
<dbReference type="EMBL" id="JACHDB010000001">
    <property type="protein sequence ID" value="MBB5430861.1"/>
    <property type="molecule type" value="Genomic_DNA"/>
</dbReference>
<evidence type="ECO:0000313" key="2">
    <source>
        <dbReference type="EMBL" id="MBB5430861.1"/>
    </source>
</evidence>
<keyword evidence="1" id="KW-0472">Membrane</keyword>
<evidence type="ECO:0008006" key="4">
    <source>
        <dbReference type="Google" id="ProtNLM"/>
    </source>
</evidence>
<sequence>MRTEGELHPSGAGTGYGLGRRVGGLDAPLDRAVWHTGGAPGYSAMLFLLPEQDTALVLQQNLHGLLQDGAVMQAGFGAARILAGGSAPADAPSQAGYHAAVWGRTALAAALALAAGRSALLLRRPARPASRPRRAAGTALHLLAGALPCAALAAAVMGPGPMAAWIPDTAIALYAAAAAGAALIVLSAARALRRPAPTAKRCLPRNAEEG</sequence>
<dbReference type="SUPFAM" id="SSF56601">
    <property type="entry name" value="beta-lactamase/transpeptidase-like"/>
    <property type="match status" value="1"/>
</dbReference>
<comment type="caution">
    <text evidence="2">The sequence shown here is derived from an EMBL/GenBank/DDBJ whole genome shotgun (WGS) entry which is preliminary data.</text>
</comment>
<feature type="transmembrane region" description="Helical" evidence="1">
    <location>
        <begin position="101"/>
        <end position="122"/>
    </location>
</feature>
<gene>
    <name evidence="2" type="ORF">HDA36_000945</name>
</gene>
<dbReference type="InterPro" id="IPR012338">
    <property type="entry name" value="Beta-lactam/transpept-like"/>
</dbReference>
<evidence type="ECO:0000313" key="3">
    <source>
        <dbReference type="Proteomes" id="UP000572635"/>
    </source>
</evidence>
<keyword evidence="3" id="KW-1185">Reference proteome</keyword>
<dbReference type="AlphaFoldDB" id="A0A7W8QI87"/>
<feature type="transmembrane region" description="Helical" evidence="1">
    <location>
        <begin position="142"/>
        <end position="165"/>
    </location>
</feature>
<dbReference type="Proteomes" id="UP000572635">
    <property type="component" value="Unassembled WGS sequence"/>
</dbReference>
<feature type="transmembrane region" description="Helical" evidence="1">
    <location>
        <begin position="171"/>
        <end position="192"/>
    </location>
</feature>